<evidence type="ECO:0000256" key="1">
    <source>
        <dbReference type="SAM" id="Phobius"/>
    </source>
</evidence>
<feature type="transmembrane region" description="Helical" evidence="1">
    <location>
        <begin position="12"/>
        <end position="30"/>
    </location>
</feature>
<reference evidence="3" key="2">
    <citation type="submission" date="2020-09" db="EMBL/GenBank/DDBJ databases">
        <authorList>
            <person name="Sun Q."/>
            <person name="Kim S."/>
        </authorList>
    </citation>
    <scope>NUCLEOTIDE SEQUENCE</scope>
    <source>
        <strain evidence="3">KCTC 42249</strain>
    </source>
</reference>
<evidence type="ECO:0000313" key="3">
    <source>
        <dbReference type="EMBL" id="GHD09089.1"/>
    </source>
</evidence>
<evidence type="ECO:0000259" key="2">
    <source>
        <dbReference type="Pfam" id="PF02698"/>
    </source>
</evidence>
<keyword evidence="1" id="KW-0472">Membrane</keyword>
<dbReference type="PANTHER" id="PTHR30336:SF4">
    <property type="entry name" value="ENVELOPE BIOGENESIS FACTOR ELYC"/>
    <property type="match status" value="1"/>
</dbReference>
<dbReference type="GO" id="GO:0005886">
    <property type="term" value="C:plasma membrane"/>
    <property type="evidence" value="ECO:0007669"/>
    <property type="project" value="TreeGrafter"/>
</dbReference>
<dbReference type="Pfam" id="PF02698">
    <property type="entry name" value="DUF218"/>
    <property type="match status" value="1"/>
</dbReference>
<dbReference type="GO" id="GO:0000270">
    <property type="term" value="P:peptidoglycan metabolic process"/>
    <property type="evidence" value="ECO:0007669"/>
    <property type="project" value="TreeGrafter"/>
</dbReference>
<dbReference type="InterPro" id="IPR051599">
    <property type="entry name" value="Cell_Envelope_Assoc"/>
</dbReference>
<organism evidence="3 4">
    <name type="scientific">Tianweitania populi</name>
    <dbReference type="NCBI Taxonomy" id="1607949"/>
    <lineage>
        <taxon>Bacteria</taxon>
        <taxon>Pseudomonadati</taxon>
        <taxon>Pseudomonadota</taxon>
        <taxon>Alphaproteobacteria</taxon>
        <taxon>Hyphomicrobiales</taxon>
        <taxon>Phyllobacteriaceae</taxon>
        <taxon>Tianweitania</taxon>
    </lineage>
</organism>
<dbReference type="InterPro" id="IPR003848">
    <property type="entry name" value="DUF218"/>
</dbReference>
<name>A0A8J3DNA0_9HYPH</name>
<feature type="domain" description="DUF218" evidence="2">
    <location>
        <begin position="81"/>
        <end position="247"/>
    </location>
</feature>
<protein>
    <recommendedName>
        <fullName evidence="2">DUF218 domain-containing protein</fullName>
    </recommendedName>
</protein>
<dbReference type="Proteomes" id="UP000630142">
    <property type="component" value="Unassembled WGS sequence"/>
</dbReference>
<keyword evidence="4" id="KW-1185">Reference proteome</keyword>
<dbReference type="RefSeq" id="WP_189502054.1">
    <property type="nucleotide sequence ID" value="NZ_BMZQ01000001.1"/>
</dbReference>
<keyword evidence="1" id="KW-1133">Transmembrane helix</keyword>
<accession>A0A8J3DNA0</accession>
<keyword evidence="1" id="KW-0812">Transmembrane</keyword>
<dbReference type="CDD" id="cd06259">
    <property type="entry name" value="YdcF-like"/>
    <property type="match status" value="1"/>
</dbReference>
<dbReference type="AlphaFoldDB" id="A0A8J3DNA0"/>
<dbReference type="EMBL" id="BMZQ01000001">
    <property type="protein sequence ID" value="GHD09089.1"/>
    <property type="molecule type" value="Genomic_DNA"/>
</dbReference>
<evidence type="ECO:0000313" key="4">
    <source>
        <dbReference type="Proteomes" id="UP000630142"/>
    </source>
</evidence>
<dbReference type="InterPro" id="IPR014729">
    <property type="entry name" value="Rossmann-like_a/b/a_fold"/>
</dbReference>
<reference evidence="3" key="1">
    <citation type="journal article" date="2014" name="Int. J. Syst. Evol. Microbiol.">
        <title>Complete genome sequence of Corynebacterium casei LMG S-19264T (=DSM 44701T), isolated from a smear-ripened cheese.</title>
        <authorList>
            <consortium name="US DOE Joint Genome Institute (JGI-PGF)"/>
            <person name="Walter F."/>
            <person name="Albersmeier A."/>
            <person name="Kalinowski J."/>
            <person name="Ruckert C."/>
        </authorList>
    </citation>
    <scope>NUCLEOTIDE SEQUENCE</scope>
    <source>
        <strain evidence="3">KCTC 42249</strain>
    </source>
</reference>
<dbReference type="GO" id="GO:0043164">
    <property type="term" value="P:Gram-negative-bacterium-type cell wall biogenesis"/>
    <property type="evidence" value="ECO:0007669"/>
    <property type="project" value="TreeGrafter"/>
</dbReference>
<sequence>MFFLAAKIFWFLLQPINLIGILLLLALVAMAMRWRRLSLFTTIIAFLVVALSVWSSLGPVMLRPLEDRFARPHPAPQTIAGIIMLGGGMEGAINLKRGGYELNAGGDRLVETAVLARRYPEARIVLSGGNGSLVLEGEGDADSAPRLLEGLGVERERLVLENRSRDTFENAVFSREMVQPKPSETWLLVTSAFHMPRSMALFRKAGFEVVPWPVDYRTRGDEMPGLATDNPLDSLSATTISLREWIGLIAYWLSGRIDSPLPGPA</sequence>
<feature type="transmembrane region" description="Helical" evidence="1">
    <location>
        <begin position="37"/>
        <end position="57"/>
    </location>
</feature>
<gene>
    <name evidence="3" type="ORF">GCM10016234_09500</name>
</gene>
<comment type="caution">
    <text evidence="3">The sequence shown here is derived from an EMBL/GenBank/DDBJ whole genome shotgun (WGS) entry which is preliminary data.</text>
</comment>
<proteinExistence type="predicted"/>
<dbReference type="Gene3D" id="3.40.50.620">
    <property type="entry name" value="HUPs"/>
    <property type="match status" value="1"/>
</dbReference>
<dbReference type="PANTHER" id="PTHR30336">
    <property type="entry name" value="INNER MEMBRANE PROTEIN, PROBABLE PERMEASE"/>
    <property type="match status" value="1"/>
</dbReference>